<evidence type="ECO:0000256" key="2">
    <source>
        <dbReference type="SAM" id="Phobius"/>
    </source>
</evidence>
<feature type="compositionally biased region" description="Polar residues" evidence="1">
    <location>
        <begin position="315"/>
        <end position="325"/>
    </location>
</feature>
<proteinExistence type="predicted"/>
<dbReference type="AlphaFoldDB" id="A0A6I0S889"/>
<feature type="region of interest" description="Disordered" evidence="1">
    <location>
        <begin position="315"/>
        <end position="340"/>
    </location>
</feature>
<organism evidence="3 4">
    <name type="scientific">Bacteroides thetaiotaomicron</name>
    <dbReference type="NCBI Taxonomy" id="818"/>
    <lineage>
        <taxon>Bacteria</taxon>
        <taxon>Pseudomonadati</taxon>
        <taxon>Bacteroidota</taxon>
        <taxon>Bacteroidia</taxon>
        <taxon>Bacteroidales</taxon>
        <taxon>Bacteroidaceae</taxon>
        <taxon>Bacteroides</taxon>
    </lineage>
</organism>
<keyword evidence="2" id="KW-0472">Membrane</keyword>
<evidence type="ECO:0000313" key="3">
    <source>
        <dbReference type="EMBL" id="KAB4470218.1"/>
    </source>
</evidence>
<evidence type="ECO:0000313" key="4">
    <source>
        <dbReference type="Proteomes" id="UP000488521"/>
    </source>
</evidence>
<dbReference type="EMBL" id="WCRS01000019">
    <property type="protein sequence ID" value="KAB4470218.1"/>
    <property type="molecule type" value="Genomic_DNA"/>
</dbReference>
<comment type="caution">
    <text evidence="3">The sequence shown here is derived from an EMBL/GenBank/DDBJ whole genome shotgun (WGS) entry which is preliminary data.</text>
</comment>
<feature type="transmembrane region" description="Helical" evidence="2">
    <location>
        <begin position="520"/>
        <end position="540"/>
    </location>
</feature>
<protein>
    <recommendedName>
        <fullName evidence="5">Phage tail tape measure protein</fullName>
    </recommendedName>
</protein>
<reference evidence="3 4" key="1">
    <citation type="journal article" date="2019" name="Nat. Med.">
        <title>A library of human gut bacterial isolates paired with longitudinal multiomics data enables mechanistic microbiome research.</title>
        <authorList>
            <person name="Poyet M."/>
            <person name="Groussin M."/>
            <person name="Gibbons S.M."/>
            <person name="Avila-Pacheco J."/>
            <person name="Jiang X."/>
            <person name="Kearney S.M."/>
            <person name="Perrotta A.R."/>
            <person name="Berdy B."/>
            <person name="Zhao S."/>
            <person name="Lieberman T.D."/>
            <person name="Swanson P.K."/>
            <person name="Smith M."/>
            <person name="Roesemann S."/>
            <person name="Alexander J.E."/>
            <person name="Rich S.A."/>
            <person name="Livny J."/>
            <person name="Vlamakis H."/>
            <person name="Clish C."/>
            <person name="Bullock K."/>
            <person name="Deik A."/>
            <person name="Scott J."/>
            <person name="Pierce K.A."/>
            <person name="Xavier R.J."/>
            <person name="Alm E.J."/>
        </authorList>
    </citation>
    <scope>NUCLEOTIDE SEQUENCE [LARGE SCALE GENOMIC DNA]</scope>
    <source>
        <strain evidence="3 4">BIOML-A156</strain>
    </source>
</reference>
<evidence type="ECO:0000256" key="1">
    <source>
        <dbReference type="SAM" id="MobiDB-lite"/>
    </source>
</evidence>
<accession>A0A6I0S889</accession>
<sequence length="635" mass="68579">MSDIVTRLLLKTNDFDANLNKSKKNVNGFQSDIAKMSGVAVSGVMKFAGVLGIAVTASEGFNKVMNSSQTLGDEYARTMDGLKGGVDHFFYSIGSGDWTPFMNGLSETIRLAREAYNAMDQLGNTKMSFSYFDAKNQAILQEQITILKDKDSTEEQKKAARELLDKTLKDQEEIVGQYKRRSNNAVRAMVKAAIGLDGVDVSGIDIDKVLKLDVSSAGDEQKAQLAKQYKDFVDEYDRLKAKFTTYETVGSGMNVHTVATTDAKALGEAISPMLAKYQDAIQYNAILVKKSDEWLQNLINVSAAAEAAGRNLSSMTKAANRASQSGTGGNPPKEKSKEGSIAWHDSEISDLNKKLIAETDMQARATIQATINELEQKKVKLKFVVDQEAFKIAHGEMKDGALPIPIKPTYDKVPTHGKTGKDFKLPKHDPLFKKEDIDLNQEYAESLANISGVVGSMSGLFDDNTASVLQWGVSFLSTVGQAIPKILEMAGANEVEAETARKSAIANMSAAGGEVLKAHAGIPFVGIALGLAGVAAIIAAMSSMPKYATGGIVPGTSFTGDKVPALLNSGEMILNGSQQSNLFRMLNSGLYGSLSQKITPSGNDDIRLYSDVEIKGDRIFLALHNHIKKTGKRLW</sequence>
<evidence type="ECO:0008006" key="5">
    <source>
        <dbReference type="Google" id="ProtNLM"/>
    </source>
</evidence>
<keyword evidence="2" id="KW-1133">Transmembrane helix</keyword>
<name>A0A6I0S889_BACT4</name>
<dbReference type="Proteomes" id="UP000488521">
    <property type="component" value="Unassembled WGS sequence"/>
</dbReference>
<gene>
    <name evidence="3" type="ORF">GAN59_20600</name>
</gene>
<keyword evidence="2" id="KW-0812">Transmembrane</keyword>